<dbReference type="EMBL" id="CP171853">
    <property type="protein sequence ID" value="XKM40145.1"/>
    <property type="molecule type" value="Genomic_DNA"/>
</dbReference>
<gene>
    <name evidence="1" type="ORF">A4U53_029640</name>
</gene>
<protein>
    <submittedName>
        <fullName evidence="1">Glycosyltransferase</fullName>
        <ecNumber evidence="1">2.4.-.-</ecNumber>
    </submittedName>
</protein>
<evidence type="ECO:0000313" key="1">
    <source>
        <dbReference type="EMBL" id="XKM40145.1"/>
    </source>
</evidence>
<proteinExistence type="predicted"/>
<dbReference type="EC" id="2.4.-.-" evidence="1"/>
<accession>A0ACD5EM17</accession>
<dbReference type="Proteomes" id="UP000078465">
    <property type="component" value="Chromosome"/>
</dbReference>
<keyword evidence="1" id="KW-0328">Glycosyltransferase</keyword>
<name>A0ACD5EM17_9HYPH</name>
<keyword evidence="1" id="KW-0808">Transferase</keyword>
<reference evidence="1" key="1">
    <citation type="submission" date="2024-10" db="EMBL/GenBank/DDBJ databases">
        <title>Strain of Rhizobium-related bacteria isolated fromm roots of Vavilovia formosa.</title>
        <authorList>
            <person name="Kimeklis A."/>
            <person name="Afonin A."/>
        </authorList>
    </citation>
    <scope>NUCLEOTIDE SEQUENCE</scope>
    <source>
        <strain evidence="1">Vaf-46</strain>
    </source>
</reference>
<organism evidence="1 2">
    <name type="scientific">Rhizobium ruizarguesonis</name>
    <dbReference type="NCBI Taxonomy" id="2081791"/>
    <lineage>
        <taxon>Bacteria</taxon>
        <taxon>Pseudomonadati</taxon>
        <taxon>Pseudomonadota</taxon>
        <taxon>Alphaproteobacteria</taxon>
        <taxon>Hyphomicrobiales</taxon>
        <taxon>Rhizobiaceae</taxon>
        <taxon>Rhizobium/Agrobacterium group</taxon>
        <taxon>Rhizobium</taxon>
    </lineage>
</organism>
<evidence type="ECO:0000313" key="2">
    <source>
        <dbReference type="Proteomes" id="UP000078465"/>
    </source>
</evidence>
<sequence>MHLFDLSDIRCVACNSGVMPTGEGEFTAFACVDCARVYEEVLGLPFFGKYEEEDLLGLIEIAANVGNRDNFGITPSAVEEWEALLLAYDQATDKEAFLRQVPPEKTPYFMNRYGEWSEVGYLTRDVSLAGLKVLDVGAGLGFDSHRLSLLGADVTALEFSPLLAESGLKNFPHIRWVGGFSHCLPFQSASFDAVFCNAALHHMRDIPAAISEALRVLRPNGILITTCDSFRPSASGDDLELEIFDRDPAVLLGVNEGIPRFSDFISTLKRHPEILDVELLTHVLYDAPDIGTITHLKHWNLEKDGPMLAERSGSIAMRVRLKDVWPDPARVQMNGVLSAHEYVSWMSSASNAVRKLAPMMPQKYVDLPFPGDKGSKFELLNGWRRPQKYHHARTAYRRGRWFMQSPSERPILAFDISLPLDGSSGVEAVKVMLNGVAVGNYPVSNKNWVSAKVDITAVPSGEVFSIELEGIGGGTSIEEAAFVVRDRRLISNTSELNAEIQSRNFQNSTVYAVIPVFNRLHFTRECIRHLKGQTYIPLQIIIADGGSTDGTRDIIRAEFPDVMVLSPADAELWWSGSMAMGIDYVLRDSSSVDDYVLMMNNDTQFPADYVEKLVAASKLHDAAVGALIVDSRDTTRVLDAGEYIDWATYTFSVRHSVNDGERFCDDVDVLPGRGSLIPLRMIQTVGNIDASMLPHYLADYEFFCRFKEQGFRLGVSYETQIMAHIEETGIIPTSGSSGFRRIWHEVFSRRSMNNFWDHWRFVARHAPNEYRNRIRFRLVKRVIADFTLRTPARWFFFPLYILLTLPWRTWAVVKGQKRAFSRFATTIRKDGVNVVCQPKLIPGIVRLPVYLSVAPGPFKREHIEEHGLVADELLQRGIVRHTRCNEWYALNTVNFGSDAGAIQLKRLRRNAWNPVAKVGRTFSWYMAMRKREWPNEKLIQPVAYWN</sequence>